<reference evidence="1" key="1">
    <citation type="submission" date="2022-08" db="EMBL/GenBank/DDBJ databases">
        <title>Genome Sequence of Pycnoporus sanguineus.</title>
        <authorList>
            <person name="Buettner E."/>
        </authorList>
    </citation>
    <scope>NUCLEOTIDE SEQUENCE</scope>
    <source>
        <strain evidence="1">CG-C14</strain>
    </source>
</reference>
<protein>
    <submittedName>
        <fullName evidence="1">Uncharacterized protein</fullName>
    </submittedName>
</protein>
<gene>
    <name evidence="1" type="ORF">NUW54_g10136</name>
</gene>
<keyword evidence="2" id="KW-1185">Reference proteome</keyword>
<dbReference type="Proteomes" id="UP001144978">
    <property type="component" value="Unassembled WGS sequence"/>
</dbReference>
<organism evidence="1 2">
    <name type="scientific">Trametes sanguinea</name>
    <dbReference type="NCBI Taxonomy" id="158606"/>
    <lineage>
        <taxon>Eukaryota</taxon>
        <taxon>Fungi</taxon>
        <taxon>Dikarya</taxon>
        <taxon>Basidiomycota</taxon>
        <taxon>Agaricomycotina</taxon>
        <taxon>Agaricomycetes</taxon>
        <taxon>Polyporales</taxon>
        <taxon>Polyporaceae</taxon>
        <taxon>Trametes</taxon>
    </lineage>
</organism>
<accession>A0ACC1P2S2</accession>
<evidence type="ECO:0000313" key="2">
    <source>
        <dbReference type="Proteomes" id="UP001144978"/>
    </source>
</evidence>
<proteinExistence type="predicted"/>
<evidence type="ECO:0000313" key="1">
    <source>
        <dbReference type="EMBL" id="KAJ2985489.1"/>
    </source>
</evidence>
<dbReference type="EMBL" id="JANSHE010003575">
    <property type="protein sequence ID" value="KAJ2985489.1"/>
    <property type="molecule type" value="Genomic_DNA"/>
</dbReference>
<comment type="caution">
    <text evidence="1">The sequence shown here is derived from an EMBL/GenBank/DDBJ whole genome shotgun (WGS) entry which is preliminary data.</text>
</comment>
<sequence length="309" mass="33424">MAAYAPLDLPASGKLPFTDYSRWRLRGHGGRAGARDRDEARAAKRVGQVCVCGEQGPAVARAVLHPDQHPRAGRLVDAQPVDRLERVPPALAQPHARRLRARDPRAHPPVPVRALAVQAQPSACVKAAGWVSKQQLGWEAGRSVRAVLARFWASIARLSITTIDSPRARALLHYKHNDLGHSTCRGLGQQSVVDSGRVSATHSEEEPQEQTEPAAGPSASRKPSEQVVAQGGHQAADDTVDSEENEIREVEEMTSRELMSSDLPSAPSSASQPSSNGRGKRPAPVDEEDLTEEEGPESPCKRPRRSVRV</sequence>
<name>A0ACC1P2S2_9APHY</name>